<accession>A0A5N5UCH9</accession>
<comment type="caution">
    <text evidence="3">The sequence shown here is derived from an EMBL/GenBank/DDBJ whole genome shotgun (WGS) entry which is preliminary data.</text>
</comment>
<dbReference type="AlphaFoldDB" id="A0A5N5UCH9"/>
<keyword evidence="7" id="KW-1185">Reference proteome</keyword>
<dbReference type="Pfam" id="PF24400">
    <property type="entry name" value="DUF7544"/>
    <property type="match status" value="1"/>
</dbReference>
<evidence type="ECO:0000256" key="1">
    <source>
        <dbReference type="SAM" id="Phobius"/>
    </source>
</evidence>
<feature type="transmembrane region" description="Helical" evidence="1">
    <location>
        <begin position="265"/>
        <end position="288"/>
    </location>
</feature>
<feature type="transmembrane region" description="Helical" evidence="1">
    <location>
        <begin position="71"/>
        <end position="101"/>
    </location>
</feature>
<protein>
    <submittedName>
        <fullName evidence="3">Uncharacterized protein</fullName>
    </submittedName>
</protein>
<keyword evidence="1" id="KW-0812">Transmembrane</keyword>
<keyword evidence="1" id="KW-1133">Transmembrane helix</keyword>
<dbReference type="Proteomes" id="UP000326302">
    <property type="component" value="Unassembled WGS sequence"/>
</dbReference>
<name>A0A5N5UCH9_9EURY</name>
<accession>A0A5N5UHA2</accession>
<dbReference type="EMBL" id="QJOW01000003">
    <property type="protein sequence ID" value="KAB7515331.1"/>
    <property type="molecule type" value="Genomic_DNA"/>
</dbReference>
<dbReference type="RefSeq" id="WP_152120331.1">
    <property type="nucleotide sequence ID" value="NZ_QJOW01000003.1"/>
</dbReference>
<sequence length="326" mass="33461">MSLSIFDRLDDAVAAARSLLLPFDTGRWLRLTVLALLVGGGGSSVGGSAGATAGNIPGSADVSGQFPNADVLVLVAAVVGILLLVGLIVGYLACCFEFALVDGLATREVSIRANVRRYAGQAARLFGFRLVVFLLAAAVVLLPVAAVFDFSLDIQPDAFTLFGVLGILATLLVAAVVAGTVHVLTTMFVVPTMYATDRGVLASWRHVWGGLTDHPFETVGFVLLSTFLSGAALAMVGTVAGIVGLVVVVPVAVVSIAAFGLLGPLGLVVVVPVVLLGVLSLAVISATLRVPVVVGMRYYALLVLADLTGVDLLEATREATDIAAPR</sequence>
<feature type="transmembrane region" description="Helical" evidence="1">
    <location>
        <begin position="231"/>
        <end position="259"/>
    </location>
</feature>
<gene>
    <name evidence="3" type="ORF">DM867_04480</name>
    <name evidence="2" type="ORF">DMP03_08860</name>
    <name evidence="4" type="ORF">DP108_08640</name>
</gene>
<organism evidence="3 7">
    <name type="scientific">Halosegnis rubeus</name>
    <dbReference type="NCBI Taxonomy" id="2212850"/>
    <lineage>
        <taxon>Archaea</taxon>
        <taxon>Methanobacteriati</taxon>
        <taxon>Methanobacteriota</taxon>
        <taxon>Stenosarchaea group</taxon>
        <taxon>Halobacteria</taxon>
        <taxon>Halobacteriales</taxon>
        <taxon>Natronomonadaceae</taxon>
        <taxon>Halosegnis</taxon>
    </lineage>
</organism>
<evidence type="ECO:0000313" key="4">
    <source>
        <dbReference type="EMBL" id="KAB7517627.1"/>
    </source>
</evidence>
<dbReference type="Proteomes" id="UP000326865">
    <property type="component" value="Unassembled WGS sequence"/>
</dbReference>
<feature type="transmembrane region" description="Helical" evidence="1">
    <location>
        <begin position="28"/>
        <end position="51"/>
    </location>
</feature>
<keyword evidence="1" id="KW-0472">Membrane</keyword>
<dbReference type="Proteomes" id="UP000326207">
    <property type="component" value="Unassembled WGS sequence"/>
</dbReference>
<accession>A0A5N5UBT4</accession>
<evidence type="ECO:0000313" key="7">
    <source>
        <dbReference type="Proteomes" id="UP000326865"/>
    </source>
</evidence>
<dbReference type="OrthoDB" id="137652at2157"/>
<dbReference type="InterPro" id="IPR055966">
    <property type="entry name" value="DUF7544"/>
</dbReference>
<evidence type="ECO:0000313" key="2">
    <source>
        <dbReference type="EMBL" id="KAB7515331.1"/>
    </source>
</evidence>
<dbReference type="EMBL" id="QMDY01000004">
    <property type="protein sequence ID" value="KAB7517627.1"/>
    <property type="molecule type" value="Genomic_DNA"/>
</dbReference>
<evidence type="ECO:0000313" key="3">
    <source>
        <dbReference type="EMBL" id="KAB7516385.1"/>
    </source>
</evidence>
<feature type="transmembrane region" description="Helical" evidence="1">
    <location>
        <begin position="158"/>
        <end position="184"/>
    </location>
</feature>
<evidence type="ECO:0000313" key="5">
    <source>
        <dbReference type="Proteomes" id="UP000326207"/>
    </source>
</evidence>
<evidence type="ECO:0000313" key="6">
    <source>
        <dbReference type="Proteomes" id="UP000326302"/>
    </source>
</evidence>
<feature type="transmembrane region" description="Helical" evidence="1">
    <location>
        <begin position="122"/>
        <end position="146"/>
    </location>
</feature>
<proteinExistence type="predicted"/>
<reference evidence="5 6" key="1">
    <citation type="submission" date="2019-10" db="EMBL/GenBank/DDBJ databases">
        <title>Unraveling microbial dark matter from salterns through culturing: the case of the genus Halosegnis.</title>
        <authorList>
            <person name="Duran-Viseras A."/>
            <person name="Andrei A.-S."/>
            <person name="Vera-Gargallo B."/>
            <person name="Ghai R."/>
            <person name="Sanchez-Porro C."/>
            <person name="Ventosa A."/>
        </authorList>
    </citation>
    <scope>NUCLEOTIDE SEQUENCE [LARGE SCALE GENOMIC DNA]</scope>
    <source>
        <strain evidence="2 6">F17-44</strain>
        <strain evidence="3 7">F18-79</strain>
        <strain evidence="4 5">F19-13</strain>
    </source>
</reference>
<dbReference type="EMBL" id="QKKZ01000001">
    <property type="protein sequence ID" value="KAB7516385.1"/>
    <property type="molecule type" value="Genomic_DNA"/>
</dbReference>